<name>A0ABD3QAD6_9STRA</name>
<feature type="signal peptide" evidence="1">
    <location>
        <begin position="1"/>
        <end position="16"/>
    </location>
</feature>
<dbReference type="EMBL" id="JALLPJ020000268">
    <property type="protein sequence ID" value="KAL3797053.1"/>
    <property type="molecule type" value="Genomic_DNA"/>
</dbReference>
<feature type="chain" id="PRO_5044893644" evidence="1">
    <location>
        <begin position="17"/>
        <end position="65"/>
    </location>
</feature>
<evidence type="ECO:0000256" key="1">
    <source>
        <dbReference type="SAM" id="SignalP"/>
    </source>
</evidence>
<reference evidence="2 3" key="1">
    <citation type="submission" date="2024-10" db="EMBL/GenBank/DDBJ databases">
        <title>Updated reference genomes for cyclostephanoid diatoms.</title>
        <authorList>
            <person name="Roberts W.R."/>
            <person name="Alverson A.J."/>
        </authorList>
    </citation>
    <scope>NUCLEOTIDE SEQUENCE [LARGE SCALE GENOMIC DNA]</scope>
    <source>
        <strain evidence="2 3">AJA010-31</strain>
    </source>
</reference>
<dbReference type="Proteomes" id="UP001530400">
    <property type="component" value="Unassembled WGS sequence"/>
</dbReference>
<gene>
    <name evidence="2" type="ORF">ACHAWO_006689</name>
</gene>
<sequence>MGGSAALLFSHILTDAVVVFSPQVNLNEDEHVSRYDVATNLWENLQRAVRGGVNINIHRGLGKVM</sequence>
<accession>A0ABD3QAD6</accession>
<organism evidence="2 3">
    <name type="scientific">Cyclotella atomus</name>
    <dbReference type="NCBI Taxonomy" id="382360"/>
    <lineage>
        <taxon>Eukaryota</taxon>
        <taxon>Sar</taxon>
        <taxon>Stramenopiles</taxon>
        <taxon>Ochrophyta</taxon>
        <taxon>Bacillariophyta</taxon>
        <taxon>Coscinodiscophyceae</taxon>
        <taxon>Thalassiosirophycidae</taxon>
        <taxon>Stephanodiscales</taxon>
        <taxon>Stephanodiscaceae</taxon>
        <taxon>Cyclotella</taxon>
    </lineage>
</organism>
<dbReference type="AlphaFoldDB" id="A0ABD3QAD6"/>
<evidence type="ECO:0000313" key="2">
    <source>
        <dbReference type="EMBL" id="KAL3797053.1"/>
    </source>
</evidence>
<proteinExistence type="predicted"/>
<evidence type="ECO:0000313" key="3">
    <source>
        <dbReference type="Proteomes" id="UP001530400"/>
    </source>
</evidence>
<keyword evidence="1" id="KW-0732">Signal</keyword>
<comment type="caution">
    <text evidence="2">The sequence shown here is derived from an EMBL/GenBank/DDBJ whole genome shotgun (WGS) entry which is preliminary data.</text>
</comment>
<protein>
    <submittedName>
        <fullName evidence="2">Uncharacterized protein</fullName>
    </submittedName>
</protein>
<keyword evidence="3" id="KW-1185">Reference proteome</keyword>